<sequence>MAIPYEFNAPDADAILLTTEPTRSTEFHVHKCILAAASPFFHDMFTLPPEEGSVDKELPVIPVTEAAHDLDTILRYIYPVPDPVIDSLSDLAAALGVAVKYDFTTAVSALRSLLVSSVFLQKSPIRVYAIACQHEFEEEARLASRHTLRISLLDAAPCKELQYISAYDYHRLLALHRRRSAAALELLTTPENLKCMQCNTSAFTSHDAPKWWYSFEAAARAEIAVRPTTDVVFGMEFLFRGAQSSGCSRCPESILNSWKLLQNLKEKIDSLPSTVSIEKYDSV</sequence>
<dbReference type="PROSITE" id="PS50097">
    <property type="entry name" value="BTB"/>
    <property type="match status" value="1"/>
</dbReference>
<reference evidence="3" key="1">
    <citation type="submission" date="2014-04" db="EMBL/GenBank/DDBJ databases">
        <title>Evolutionary Origins and Diversification of the Mycorrhizal Mutualists.</title>
        <authorList>
            <consortium name="DOE Joint Genome Institute"/>
            <consortium name="Mycorrhizal Genomics Consortium"/>
            <person name="Kohler A."/>
            <person name="Kuo A."/>
            <person name="Nagy L.G."/>
            <person name="Floudas D."/>
            <person name="Copeland A."/>
            <person name="Barry K.W."/>
            <person name="Cichocki N."/>
            <person name="Veneault-Fourrey C."/>
            <person name="LaButti K."/>
            <person name="Lindquist E.A."/>
            <person name="Lipzen A."/>
            <person name="Lundell T."/>
            <person name="Morin E."/>
            <person name="Murat C."/>
            <person name="Riley R."/>
            <person name="Ohm R."/>
            <person name="Sun H."/>
            <person name="Tunlid A."/>
            <person name="Henrissat B."/>
            <person name="Grigoriev I.V."/>
            <person name="Hibbett D.S."/>
            <person name="Martin F."/>
        </authorList>
    </citation>
    <scope>NUCLEOTIDE SEQUENCE [LARGE SCALE GENOMIC DNA]</scope>
    <source>
        <strain evidence="3">FD-334 SS-4</strain>
    </source>
</reference>
<dbReference type="AlphaFoldDB" id="A0A0D2QD80"/>
<dbReference type="InterPro" id="IPR000210">
    <property type="entry name" value="BTB/POZ_dom"/>
</dbReference>
<accession>A0A0D2QD80</accession>
<dbReference type="STRING" id="945553.A0A0D2QD80"/>
<gene>
    <name evidence="2" type="ORF">HYPSUDRAFT_125956</name>
</gene>
<dbReference type="EMBL" id="KN817518">
    <property type="protein sequence ID" value="KJA29575.1"/>
    <property type="molecule type" value="Genomic_DNA"/>
</dbReference>
<dbReference type="Gene3D" id="3.30.710.10">
    <property type="entry name" value="Potassium Channel Kv1.1, Chain A"/>
    <property type="match status" value="1"/>
</dbReference>
<dbReference type="CDD" id="cd18186">
    <property type="entry name" value="BTB_POZ_ZBTB_KLHL-like"/>
    <property type="match status" value="1"/>
</dbReference>
<feature type="domain" description="BTB" evidence="1">
    <location>
        <begin position="12"/>
        <end position="78"/>
    </location>
</feature>
<evidence type="ECO:0000313" key="2">
    <source>
        <dbReference type="EMBL" id="KJA29575.1"/>
    </source>
</evidence>
<dbReference type="Proteomes" id="UP000054270">
    <property type="component" value="Unassembled WGS sequence"/>
</dbReference>
<dbReference type="OrthoDB" id="71307at2759"/>
<protein>
    <recommendedName>
        <fullName evidence="1">BTB domain-containing protein</fullName>
    </recommendedName>
</protein>
<organism evidence="2 3">
    <name type="scientific">Hypholoma sublateritium (strain FD-334 SS-4)</name>
    <dbReference type="NCBI Taxonomy" id="945553"/>
    <lineage>
        <taxon>Eukaryota</taxon>
        <taxon>Fungi</taxon>
        <taxon>Dikarya</taxon>
        <taxon>Basidiomycota</taxon>
        <taxon>Agaricomycotina</taxon>
        <taxon>Agaricomycetes</taxon>
        <taxon>Agaricomycetidae</taxon>
        <taxon>Agaricales</taxon>
        <taxon>Agaricineae</taxon>
        <taxon>Strophariaceae</taxon>
        <taxon>Hypholoma</taxon>
    </lineage>
</organism>
<evidence type="ECO:0000259" key="1">
    <source>
        <dbReference type="PROSITE" id="PS50097"/>
    </source>
</evidence>
<proteinExistence type="predicted"/>
<dbReference type="SMART" id="SM00225">
    <property type="entry name" value="BTB"/>
    <property type="match status" value="1"/>
</dbReference>
<keyword evidence="3" id="KW-1185">Reference proteome</keyword>
<name>A0A0D2QD80_HYPSF</name>
<dbReference type="SUPFAM" id="SSF54695">
    <property type="entry name" value="POZ domain"/>
    <property type="match status" value="1"/>
</dbReference>
<dbReference type="Pfam" id="PF00651">
    <property type="entry name" value="BTB"/>
    <property type="match status" value="1"/>
</dbReference>
<dbReference type="InterPro" id="IPR011333">
    <property type="entry name" value="SKP1/BTB/POZ_sf"/>
</dbReference>
<dbReference type="OMA" id="DVKCMQC"/>
<evidence type="ECO:0000313" key="3">
    <source>
        <dbReference type="Proteomes" id="UP000054270"/>
    </source>
</evidence>